<protein>
    <submittedName>
        <fullName evidence="3">TIGR01621 family pseudouridine synthase</fullName>
    </submittedName>
</protein>
<dbReference type="PANTHER" id="PTHR21600">
    <property type="entry name" value="MITOCHONDRIAL RNA PSEUDOURIDINE SYNTHASE"/>
    <property type="match status" value="1"/>
</dbReference>
<comment type="caution">
    <text evidence="3">The sequence shown here is derived from an EMBL/GenBank/DDBJ whole genome shotgun (WGS) entry which is preliminary data.</text>
</comment>
<comment type="similarity">
    <text evidence="1">Belongs to the pseudouridine synthase RluA family.</text>
</comment>
<dbReference type="Gene3D" id="3.30.2350.10">
    <property type="entry name" value="Pseudouridine synthase"/>
    <property type="match status" value="1"/>
</dbReference>
<dbReference type="RefSeq" id="WP_379558267.1">
    <property type="nucleotide sequence ID" value="NZ_JBHTJS010000035.1"/>
</dbReference>
<gene>
    <name evidence="3" type="ORF">ACFQ1C_08975</name>
</gene>
<dbReference type="CDD" id="cd02869">
    <property type="entry name" value="PseudoU_synth_RluA_like"/>
    <property type="match status" value="1"/>
</dbReference>
<dbReference type="Pfam" id="PF00849">
    <property type="entry name" value="PseudoU_synth_2"/>
    <property type="match status" value="1"/>
</dbReference>
<sequence>MDILLTDSDYLVINKPAGIGMHQENNEPGLVRLLSEHLGEPLYPVHRLDKMTTGVLLLARTSAANRELSRQFAERSTRKWYLALSDSKPTKKQGLIKGDMEKARCGSWKLSRSLLNPAITRFHSCLLADRSLVGDVLASPVRGFLLQPESGKTHQLRVALKSQGCAILGDSRYGGTPADRGYLHAWQLSFEYRGERVCVRAPLTHGRHFLTLGDQLTAWADQLMVEKASGN</sequence>
<keyword evidence="4" id="KW-1185">Reference proteome</keyword>
<dbReference type="EMBL" id="JBHTJS010000035">
    <property type="protein sequence ID" value="MFD1008285.1"/>
    <property type="molecule type" value="Genomic_DNA"/>
</dbReference>
<evidence type="ECO:0000313" key="4">
    <source>
        <dbReference type="Proteomes" id="UP001597048"/>
    </source>
</evidence>
<organism evidence="3 4">
    <name type="scientific">Oceanisphaera ostreae</name>
    <dbReference type="NCBI Taxonomy" id="914151"/>
    <lineage>
        <taxon>Bacteria</taxon>
        <taxon>Pseudomonadati</taxon>
        <taxon>Pseudomonadota</taxon>
        <taxon>Gammaproteobacteria</taxon>
        <taxon>Aeromonadales</taxon>
        <taxon>Aeromonadaceae</taxon>
        <taxon>Oceanisphaera</taxon>
    </lineage>
</organism>
<evidence type="ECO:0000313" key="3">
    <source>
        <dbReference type="EMBL" id="MFD1008285.1"/>
    </source>
</evidence>
<accession>A0ABW3KGQ6</accession>
<dbReference type="SUPFAM" id="SSF55120">
    <property type="entry name" value="Pseudouridine synthase"/>
    <property type="match status" value="1"/>
</dbReference>
<name>A0ABW3KGQ6_9GAMM</name>
<evidence type="ECO:0000256" key="1">
    <source>
        <dbReference type="ARBA" id="ARBA00010876"/>
    </source>
</evidence>
<dbReference type="InterPro" id="IPR006145">
    <property type="entry name" value="PsdUridine_synth_RsuA/RluA"/>
</dbReference>
<evidence type="ECO:0000259" key="2">
    <source>
        <dbReference type="Pfam" id="PF00849"/>
    </source>
</evidence>
<feature type="domain" description="Pseudouridine synthase RsuA/RluA-like" evidence="2">
    <location>
        <begin position="9"/>
        <end position="161"/>
    </location>
</feature>
<dbReference type="Proteomes" id="UP001597048">
    <property type="component" value="Unassembled WGS sequence"/>
</dbReference>
<dbReference type="InterPro" id="IPR020103">
    <property type="entry name" value="PsdUridine_synth_cat_dom_sf"/>
</dbReference>
<dbReference type="InterPro" id="IPR006224">
    <property type="entry name" value="PsdUridine_synth_RluA-like_CS"/>
</dbReference>
<dbReference type="NCBIfam" id="TIGR01621">
    <property type="entry name" value="RluA-like"/>
    <property type="match status" value="1"/>
</dbReference>
<reference evidence="4" key="1">
    <citation type="journal article" date="2019" name="Int. J. Syst. Evol. Microbiol.">
        <title>The Global Catalogue of Microorganisms (GCM) 10K type strain sequencing project: providing services to taxonomists for standard genome sequencing and annotation.</title>
        <authorList>
            <consortium name="The Broad Institute Genomics Platform"/>
            <consortium name="The Broad Institute Genome Sequencing Center for Infectious Disease"/>
            <person name="Wu L."/>
            <person name="Ma J."/>
        </authorList>
    </citation>
    <scope>NUCLEOTIDE SEQUENCE [LARGE SCALE GENOMIC DNA]</scope>
    <source>
        <strain evidence="4">CCUG 60525</strain>
    </source>
</reference>
<dbReference type="PROSITE" id="PS01129">
    <property type="entry name" value="PSI_RLU"/>
    <property type="match status" value="1"/>
</dbReference>
<dbReference type="InterPro" id="IPR006508">
    <property type="entry name" value="PsdUridine_synth_RluA-like"/>
</dbReference>
<proteinExistence type="inferred from homology"/>
<dbReference type="InterPro" id="IPR050188">
    <property type="entry name" value="RluA_PseudoU_synthase"/>
</dbReference>
<dbReference type="PANTHER" id="PTHR21600:SF87">
    <property type="entry name" value="RNA PSEUDOURIDYLATE SYNTHASE DOMAIN-CONTAINING PROTEIN 1"/>
    <property type="match status" value="1"/>
</dbReference>